<sequence>MQTKLLNFMQEKFIPKVNKITNNAWIKGIQQSIISILPFILVGSLVTLIMLLNNIKSNLIPDLNDMSTFTFGMLGLFLAFLIPYHILENYKNEKKILAGFTALALYLMLIKPTFVSDGSYIKFELARFGSGGMFLSIVVGLVVAAVMLLAAKFSFFSEDTVLPDFIVTWFDSLIPIAVLIFMGWLGLTIKNVDIFKFITWVFSPLSFVGQSYLGFVLIVFLYSFFYSFGISTWALSPIVYPVMFSGIAQNAALVSKGLAPTNMTTYEVFYSAFIAAGGFGFTITLSIMMMLFAKSQQLKTISRATFPAVIFNINEPLVFGAPIAFNPILMVPMWINGLLVPLIAGAAMKLSMVPIPAKVFQLWYIPFPISTYLTTGIKGVILFILLFVITWMVYFPFFKTYDKQLYTQEQASK</sequence>
<dbReference type="InterPro" id="IPR051088">
    <property type="entry name" value="PTS_Sugar-EIIC/EIIB"/>
</dbReference>
<feature type="transmembrane region" description="Helical" evidence="9">
    <location>
        <begin position="134"/>
        <end position="153"/>
    </location>
</feature>
<dbReference type="AlphaFoldDB" id="A0A3S6QY11"/>
<keyword evidence="7 8" id="KW-0472">Membrane</keyword>
<feature type="transmembrane region" description="Helical" evidence="9">
    <location>
        <begin position="96"/>
        <end position="114"/>
    </location>
</feature>
<dbReference type="InterPro" id="IPR004501">
    <property type="entry name" value="PTS_EIIC_3"/>
</dbReference>
<evidence type="ECO:0000256" key="4">
    <source>
        <dbReference type="ARBA" id="ARBA00022597"/>
    </source>
</evidence>
<keyword evidence="5 9" id="KW-0812">Transmembrane</keyword>
<dbReference type="KEGG" id="lng:BSQ50_10235"/>
<evidence type="ECO:0000256" key="7">
    <source>
        <dbReference type="ARBA" id="ARBA00023136"/>
    </source>
</evidence>
<dbReference type="GO" id="GO:0008982">
    <property type="term" value="F:protein-N(PI)-phosphohistidine-sugar phosphotransferase activity"/>
    <property type="evidence" value="ECO:0007669"/>
    <property type="project" value="UniProtKB-UniRule"/>
</dbReference>
<dbReference type="GO" id="GO:0005886">
    <property type="term" value="C:plasma membrane"/>
    <property type="evidence" value="ECO:0007669"/>
    <property type="project" value="UniProtKB-SubCell"/>
</dbReference>
<dbReference type="InterPro" id="IPR004796">
    <property type="entry name" value="PTS_IIC_cello"/>
</dbReference>
<keyword evidence="2 8" id="KW-0813">Transport</keyword>
<proteinExistence type="predicted"/>
<feature type="transmembrane region" description="Helical" evidence="9">
    <location>
        <begin position="67"/>
        <end position="84"/>
    </location>
</feature>
<evidence type="ECO:0000256" key="8">
    <source>
        <dbReference type="PIRNR" id="PIRNR006351"/>
    </source>
</evidence>
<keyword evidence="3 8" id="KW-1003">Cell membrane</keyword>
<dbReference type="Proteomes" id="UP000324497">
    <property type="component" value="Chromosome"/>
</dbReference>
<feature type="transmembrane region" description="Helical" evidence="9">
    <location>
        <begin position="228"/>
        <end position="248"/>
    </location>
</feature>
<evidence type="ECO:0000256" key="5">
    <source>
        <dbReference type="ARBA" id="ARBA00022692"/>
    </source>
</evidence>
<evidence type="ECO:0000256" key="6">
    <source>
        <dbReference type="ARBA" id="ARBA00022989"/>
    </source>
</evidence>
<dbReference type="PANTHER" id="PTHR33989:SF4">
    <property type="entry name" value="PTS SYSTEM N,N'-DIACETYLCHITOBIOSE-SPECIFIC EIIC COMPONENT"/>
    <property type="match status" value="1"/>
</dbReference>
<comment type="subcellular location">
    <subcellularLocation>
        <location evidence="1">Cell membrane</location>
        <topology evidence="1">Multi-pass membrane protein</topology>
    </subcellularLocation>
</comment>
<dbReference type="RefSeq" id="WP_148127122.1">
    <property type="nucleotide sequence ID" value="NZ_CP018180.1"/>
</dbReference>
<protein>
    <recommendedName>
        <fullName evidence="8">Permease IIC component</fullName>
    </recommendedName>
</protein>
<feature type="transmembrane region" description="Helical" evidence="9">
    <location>
        <begin position="165"/>
        <end position="185"/>
    </location>
</feature>
<feature type="transmembrane region" description="Helical" evidence="9">
    <location>
        <begin position="331"/>
        <end position="350"/>
    </location>
</feature>
<feature type="transmembrane region" description="Helical" evidence="9">
    <location>
        <begin position="304"/>
        <end position="325"/>
    </location>
</feature>
<reference evidence="11 12" key="1">
    <citation type="submission" date="2016-11" db="EMBL/GenBank/DDBJ databases">
        <title>Interaction between Lactobacillus species and yeast in water kefir.</title>
        <authorList>
            <person name="Behr J."/>
            <person name="Xu D."/>
            <person name="Vogel R.F."/>
        </authorList>
    </citation>
    <scope>NUCLEOTIDE SEQUENCE [LARGE SCALE GENOMIC DNA]</scope>
    <source>
        <strain evidence="11 12">TMW 1.1827</strain>
    </source>
</reference>
<evidence type="ECO:0000256" key="3">
    <source>
        <dbReference type="ARBA" id="ARBA00022475"/>
    </source>
</evidence>
<name>A0A3S6QY11_9LACO</name>
<accession>A0A3S6QY11</accession>
<evidence type="ECO:0000256" key="2">
    <source>
        <dbReference type="ARBA" id="ARBA00022448"/>
    </source>
</evidence>
<feature type="domain" description="PTS EIIC type-3" evidence="10">
    <location>
        <begin position="9"/>
        <end position="397"/>
    </location>
</feature>
<keyword evidence="12" id="KW-1185">Reference proteome</keyword>
<comment type="function">
    <text evidence="8">The phosphoenolpyruvate-dependent sugar phosphotransferase system (PTS), a major carbohydrate active -transport system, catalyzes the phosphorylation of incoming sugar substrates concomitant with their translocation across the cell membrane.</text>
</comment>
<keyword evidence="4 8" id="KW-0762">Sugar transport</keyword>
<evidence type="ECO:0000256" key="9">
    <source>
        <dbReference type="SAM" id="Phobius"/>
    </source>
</evidence>
<feature type="transmembrane region" description="Helical" evidence="9">
    <location>
        <begin position="371"/>
        <end position="394"/>
    </location>
</feature>
<dbReference type="PANTHER" id="PTHR33989">
    <property type="match status" value="1"/>
</dbReference>
<dbReference type="EMBL" id="CP018180">
    <property type="protein sequence ID" value="AUJ32880.1"/>
    <property type="molecule type" value="Genomic_DNA"/>
</dbReference>
<dbReference type="Pfam" id="PF02378">
    <property type="entry name" value="PTS_EIIC"/>
    <property type="match status" value="1"/>
</dbReference>
<evidence type="ECO:0000313" key="12">
    <source>
        <dbReference type="Proteomes" id="UP000324497"/>
    </source>
</evidence>
<evidence type="ECO:0000313" key="11">
    <source>
        <dbReference type="EMBL" id="AUJ32880.1"/>
    </source>
</evidence>
<evidence type="ECO:0000256" key="1">
    <source>
        <dbReference type="ARBA" id="ARBA00004651"/>
    </source>
</evidence>
<dbReference type="PROSITE" id="PS51105">
    <property type="entry name" value="PTS_EIIC_TYPE_3"/>
    <property type="match status" value="1"/>
</dbReference>
<dbReference type="PIRSF" id="PIRSF006351">
    <property type="entry name" value="PTS_EIIC-Cellobiose"/>
    <property type="match status" value="1"/>
</dbReference>
<dbReference type="InterPro" id="IPR003352">
    <property type="entry name" value="PTS_EIIC"/>
</dbReference>
<dbReference type="GO" id="GO:0009401">
    <property type="term" value="P:phosphoenolpyruvate-dependent sugar phosphotransferase system"/>
    <property type="evidence" value="ECO:0007669"/>
    <property type="project" value="InterPro"/>
</dbReference>
<keyword evidence="6 9" id="KW-1133">Transmembrane helix</keyword>
<evidence type="ECO:0000259" key="10">
    <source>
        <dbReference type="PROSITE" id="PS51105"/>
    </source>
</evidence>
<feature type="transmembrane region" description="Helical" evidence="9">
    <location>
        <begin position="33"/>
        <end position="55"/>
    </location>
</feature>
<gene>
    <name evidence="11" type="ORF">BSQ50_10235</name>
</gene>
<organism evidence="11 12">
    <name type="scientific">Liquorilactobacillus nagelii</name>
    <dbReference type="NCBI Taxonomy" id="82688"/>
    <lineage>
        <taxon>Bacteria</taxon>
        <taxon>Bacillati</taxon>
        <taxon>Bacillota</taxon>
        <taxon>Bacilli</taxon>
        <taxon>Lactobacillales</taxon>
        <taxon>Lactobacillaceae</taxon>
        <taxon>Liquorilactobacillus</taxon>
    </lineage>
</organism>
<dbReference type="GO" id="GO:1902815">
    <property type="term" value="P:N,N'-diacetylchitobiose import"/>
    <property type="evidence" value="ECO:0007669"/>
    <property type="project" value="TreeGrafter"/>
</dbReference>
<feature type="transmembrane region" description="Helical" evidence="9">
    <location>
        <begin position="268"/>
        <end position="292"/>
    </location>
</feature>
<feature type="transmembrane region" description="Helical" evidence="9">
    <location>
        <begin position="197"/>
        <end position="221"/>
    </location>
</feature>